<keyword evidence="5" id="KW-0732">Signal</keyword>
<gene>
    <name evidence="7" type="primary">soxX</name>
    <name evidence="7" type="ORF">ABS361_17160</name>
</gene>
<dbReference type="AlphaFoldDB" id="A0AAU7X9X7"/>
<feature type="chain" id="PRO_5043616506" evidence="5">
    <location>
        <begin position="31"/>
        <end position="221"/>
    </location>
</feature>
<keyword evidence="3 4" id="KW-0408">Iron</keyword>
<dbReference type="Gene3D" id="1.10.760.10">
    <property type="entry name" value="Cytochrome c-like domain"/>
    <property type="match status" value="1"/>
</dbReference>
<dbReference type="InterPro" id="IPR016823">
    <property type="entry name" value="Thiosulf_SoxX_II"/>
</dbReference>
<name>A0AAU7X9X7_9HYPH</name>
<dbReference type="KEGG" id="mflg:ABS361_17160"/>
<dbReference type="InterPro" id="IPR009056">
    <property type="entry name" value="Cyt_c-like_dom"/>
</dbReference>
<dbReference type="SUPFAM" id="SSF46626">
    <property type="entry name" value="Cytochrome c"/>
    <property type="match status" value="1"/>
</dbReference>
<feature type="domain" description="Cytochrome c" evidence="6">
    <location>
        <begin position="109"/>
        <end position="216"/>
    </location>
</feature>
<dbReference type="Pfam" id="PF00034">
    <property type="entry name" value="Cytochrom_C"/>
    <property type="match status" value="1"/>
</dbReference>
<feature type="signal peptide" evidence="5">
    <location>
        <begin position="1"/>
        <end position="30"/>
    </location>
</feature>
<keyword evidence="1 4" id="KW-0349">Heme</keyword>
<dbReference type="GO" id="GO:0046872">
    <property type="term" value="F:metal ion binding"/>
    <property type="evidence" value="ECO:0007669"/>
    <property type="project" value="UniProtKB-KW"/>
</dbReference>
<dbReference type="PIRSF" id="PIRSF024608">
    <property type="entry name" value="UCP024608"/>
    <property type="match status" value="1"/>
</dbReference>
<accession>A0AAU7X9X7</accession>
<dbReference type="NCBIfam" id="TIGR04485">
    <property type="entry name" value="thiosulf_SoxX"/>
    <property type="match status" value="1"/>
</dbReference>
<dbReference type="InterPro" id="IPR030999">
    <property type="entry name" value="Thiosulf_SoxX"/>
</dbReference>
<evidence type="ECO:0000313" key="7">
    <source>
        <dbReference type="EMBL" id="XBY43786.1"/>
    </source>
</evidence>
<protein>
    <submittedName>
        <fullName evidence="7">Sulfur oxidation c-type cytochrome SoxX</fullName>
    </submittedName>
</protein>
<evidence type="ECO:0000256" key="3">
    <source>
        <dbReference type="ARBA" id="ARBA00023004"/>
    </source>
</evidence>
<evidence type="ECO:0000256" key="2">
    <source>
        <dbReference type="ARBA" id="ARBA00022723"/>
    </source>
</evidence>
<evidence type="ECO:0000256" key="5">
    <source>
        <dbReference type="SAM" id="SignalP"/>
    </source>
</evidence>
<dbReference type="PROSITE" id="PS51007">
    <property type="entry name" value="CYTC"/>
    <property type="match status" value="1"/>
</dbReference>
<evidence type="ECO:0000256" key="1">
    <source>
        <dbReference type="ARBA" id="ARBA00022617"/>
    </source>
</evidence>
<keyword evidence="2 4" id="KW-0479">Metal-binding</keyword>
<proteinExistence type="predicted"/>
<dbReference type="InterPro" id="IPR036909">
    <property type="entry name" value="Cyt_c-like_dom_sf"/>
</dbReference>
<dbReference type="GO" id="GO:0009055">
    <property type="term" value="F:electron transfer activity"/>
    <property type="evidence" value="ECO:0007669"/>
    <property type="project" value="InterPro"/>
</dbReference>
<dbReference type="EMBL" id="CP158568">
    <property type="protein sequence ID" value="XBY43786.1"/>
    <property type="molecule type" value="Genomic_DNA"/>
</dbReference>
<reference evidence="7" key="1">
    <citation type="submission" date="2024-06" db="EMBL/GenBank/DDBJ databases">
        <title>Methylostella associata gen. nov., sp. nov., a novel Ancalomicrobiaceae-affiliated facultatively methylotrophic bacteria that feed on methanotrophs of the genus Methylococcus.</title>
        <authorList>
            <person name="Saltykova V."/>
            <person name="Danilova O.V."/>
            <person name="Oshkin I.Y."/>
            <person name="Belova S.E."/>
            <person name="Pimenov N.V."/>
            <person name="Dedysh S.N."/>
        </authorList>
    </citation>
    <scope>NUCLEOTIDE SEQUENCE</scope>
    <source>
        <strain evidence="7">S20</strain>
    </source>
</reference>
<dbReference type="RefSeq" id="WP_407048888.1">
    <property type="nucleotide sequence ID" value="NZ_CP158568.1"/>
</dbReference>
<organism evidence="7">
    <name type="scientific">Methyloraptor flagellatus</name>
    <dbReference type="NCBI Taxonomy" id="3162530"/>
    <lineage>
        <taxon>Bacteria</taxon>
        <taxon>Pseudomonadati</taxon>
        <taxon>Pseudomonadota</taxon>
        <taxon>Alphaproteobacteria</taxon>
        <taxon>Hyphomicrobiales</taxon>
        <taxon>Ancalomicrobiaceae</taxon>
        <taxon>Methyloraptor</taxon>
    </lineage>
</organism>
<evidence type="ECO:0000256" key="4">
    <source>
        <dbReference type="PROSITE-ProRule" id="PRU00433"/>
    </source>
</evidence>
<dbReference type="GO" id="GO:0020037">
    <property type="term" value="F:heme binding"/>
    <property type="evidence" value="ECO:0007669"/>
    <property type="project" value="InterPro"/>
</dbReference>
<evidence type="ECO:0000259" key="6">
    <source>
        <dbReference type="PROSITE" id="PS51007"/>
    </source>
</evidence>
<sequence length="221" mass="23321">MTKRSMYAALTGVALTGVALAVFAAGAARAGDATSWGEGADDAAFQAMLKSGFRDKGIATVKRLEQDPTQAFCSDPAMAASAAGAKRKAEIEAANEATIKYPADGKWLGDFKAGEAIAQSGRGLTWTDKADAPNGGNCYNCHQISKTEISYGTIGPSLYNYGKLRGSSEDVLRYTWGKIFNAKATNACSNMPRAGHMGIVTDQQIRDLMALLLDPKSPVNQ</sequence>